<protein>
    <submittedName>
        <fullName evidence="1">Uncharacterized protein</fullName>
    </submittedName>
</protein>
<name>A0ABD0L1E9_9CAEN</name>
<evidence type="ECO:0000313" key="1">
    <source>
        <dbReference type="EMBL" id="KAK7493234.1"/>
    </source>
</evidence>
<proteinExistence type="predicted"/>
<reference evidence="1 2" key="1">
    <citation type="journal article" date="2023" name="Sci. Data">
        <title>Genome assembly of the Korean intertidal mud-creeper Batillaria attramentaria.</title>
        <authorList>
            <person name="Patra A.K."/>
            <person name="Ho P.T."/>
            <person name="Jun S."/>
            <person name="Lee S.J."/>
            <person name="Kim Y."/>
            <person name="Won Y.J."/>
        </authorList>
    </citation>
    <scope>NUCLEOTIDE SEQUENCE [LARGE SCALE GENOMIC DNA]</scope>
    <source>
        <strain evidence="1">Wonlab-2016</strain>
    </source>
</reference>
<organism evidence="1 2">
    <name type="scientific">Batillaria attramentaria</name>
    <dbReference type="NCBI Taxonomy" id="370345"/>
    <lineage>
        <taxon>Eukaryota</taxon>
        <taxon>Metazoa</taxon>
        <taxon>Spiralia</taxon>
        <taxon>Lophotrochozoa</taxon>
        <taxon>Mollusca</taxon>
        <taxon>Gastropoda</taxon>
        <taxon>Caenogastropoda</taxon>
        <taxon>Sorbeoconcha</taxon>
        <taxon>Cerithioidea</taxon>
        <taxon>Batillariidae</taxon>
        <taxon>Batillaria</taxon>
    </lineage>
</organism>
<dbReference type="PROSITE" id="PS51257">
    <property type="entry name" value="PROKAR_LIPOPROTEIN"/>
    <property type="match status" value="1"/>
</dbReference>
<gene>
    <name evidence="1" type="ORF">BaRGS_00015571</name>
</gene>
<accession>A0ABD0L1E9</accession>
<keyword evidence="2" id="KW-1185">Reference proteome</keyword>
<dbReference type="Proteomes" id="UP001519460">
    <property type="component" value="Unassembled WGS sequence"/>
</dbReference>
<dbReference type="AlphaFoldDB" id="A0ABD0L1E9"/>
<evidence type="ECO:0000313" key="2">
    <source>
        <dbReference type="Proteomes" id="UP001519460"/>
    </source>
</evidence>
<dbReference type="EMBL" id="JACVVK020000095">
    <property type="protein sequence ID" value="KAK7493234.1"/>
    <property type="molecule type" value="Genomic_DNA"/>
</dbReference>
<comment type="caution">
    <text evidence="1">The sequence shown here is derived from an EMBL/GenBank/DDBJ whole genome shotgun (WGS) entry which is preliminary data.</text>
</comment>
<sequence length="118" mass="13538">MYLCTREVWSSVFMVAACSQFRLSMAHYKLTFKEMGQPTRSLITMSASLLKAARRNYDPFISIPHLLLFFRLSIPRLQLELLSLNSFSPDSIDFRTELNACTGRFTDFQRRSSASALA</sequence>